<reference evidence="3 4" key="1">
    <citation type="submission" date="2016-12" db="EMBL/GenBank/DDBJ databases">
        <title>Complete genome sequence of Microbacterium aurum KACC 15219.</title>
        <authorList>
            <person name="Jung Y."/>
            <person name="Shin J.-H."/>
            <person name="Lee Y.-J."/>
            <person name="Yi H."/>
            <person name="Bahn Y.-S."/>
            <person name="Kim J.F."/>
            <person name="Lee D.-W."/>
        </authorList>
    </citation>
    <scope>NUCLEOTIDE SEQUENCE [LARGE SCALE GENOMIC DNA]</scope>
    <source>
        <strain evidence="3 4">KACC 15219</strain>
    </source>
</reference>
<organism evidence="3 4">
    <name type="scientific">Microbacterium aurum</name>
    <dbReference type="NCBI Taxonomy" id="36805"/>
    <lineage>
        <taxon>Bacteria</taxon>
        <taxon>Bacillati</taxon>
        <taxon>Actinomycetota</taxon>
        <taxon>Actinomycetes</taxon>
        <taxon>Micrococcales</taxon>
        <taxon>Microbacteriaceae</taxon>
        <taxon>Microbacterium</taxon>
    </lineage>
</organism>
<sequence>MTSAARTAGRRSRAALVLLLLPVTACAPLLTPPVPAPAVREPSTVDAGTAATDVVTELTTPWSMVVVGDSVLVSERDTGRIVEVTAAHDVREVITVAGVRHGGEGGLLGLAVDPSGEHLYAYSTADAGNRVQRYDLDGEPGALTLAAPVDVVSGLPSAGNHNGGRIAFGPDRMLYVTVGDAGDRAAAQDVDALAGKILRLEPDGTVPADNPFPGSPVYSYGHRNPQGIAWSADGRMFASEFGQDTWDELNVIEPGGNYGWPEVEGIGGDDAYIDPVQVWAPTDASPSGLAAIGDTLYLANLRGERLRAIPVADPATSTELLAHEFGRLRDVVLGPDGRVWVATSNRGGRGTAAPGDDRIVSFEASAGG</sequence>
<dbReference type="KEGG" id="maur:BOH66_00475"/>
<protein>
    <submittedName>
        <fullName evidence="3">Glucose dehydrogenase</fullName>
    </submittedName>
</protein>
<evidence type="ECO:0000259" key="2">
    <source>
        <dbReference type="Pfam" id="PF07995"/>
    </source>
</evidence>
<dbReference type="InterPro" id="IPR011041">
    <property type="entry name" value="Quinoprot_gluc/sorb_DH_b-prop"/>
</dbReference>
<dbReference type="Proteomes" id="UP000187185">
    <property type="component" value="Chromosome"/>
</dbReference>
<name>A0A1P8U4B3_9MICO</name>
<proteinExistence type="predicted"/>
<dbReference type="STRING" id="36805.BOH66_00475"/>
<dbReference type="EMBL" id="CP018762">
    <property type="protein sequence ID" value="APZ32945.1"/>
    <property type="molecule type" value="Genomic_DNA"/>
</dbReference>
<dbReference type="SUPFAM" id="SSF50952">
    <property type="entry name" value="Soluble quinoprotein glucose dehydrogenase"/>
    <property type="match status" value="1"/>
</dbReference>
<gene>
    <name evidence="3" type="ORF">BOH66_00475</name>
</gene>
<dbReference type="PANTHER" id="PTHR19328:SF13">
    <property type="entry name" value="HIPL1 PROTEIN"/>
    <property type="match status" value="1"/>
</dbReference>
<dbReference type="AlphaFoldDB" id="A0A1P8U4B3"/>
<evidence type="ECO:0000256" key="1">
    <source>
        <dbReference type="SAM" id="SignalP"/>
    </source>
</evidence>
<dbReference type="InterPro" id="IPR012938">
    <property type="entry name" value="Glc/Sorbosone_DH"/>
</dbReference>
<feature type="domain" description="Glucose/Sorbosone dehydrogenase" evidence="2">
    <location>
        <begin position="58"/>
        <end position="349"/>
    </location>
</feature>
<feature type="signal peptide" evidence="1">
    <location>
        <begin position="1"/>
        <end position="27"/>
    </location>
</feature>
<accession>A0A1P8U4B3</accession>
<keyword evidence="1" id="KW-0732">Signal</keyword>
<dbReference type="Pfam" id="PF07995">
    <property type="entry name" value="GSDH"/>
    <property type="match status" value="1"/>
</dbReference>
<keyword evidence="4" id="KW-1185">Reference proteome</keyword>
<dbReference type="InterPro" id="IPR011042">
    <property type="entry name" value="6-blade_b-propeller_TolB-like"/>
</dbReference>
<dbReference type="PANTHER" id="PTHR19328">
    <property type="entry name" value="HEDGEHOG-INTERACTING PROTEIN"/>
    <property type="match status" value="1"/>
</dbReference>
<evidence type="ECO:0000313" key="4">
    <source>
        <dbReference type="Proteomes" id="UP000187185"/>
    </source>
</evidence>
<evidence type="ECO:0000313" key="3">
    <source>
        <dbReference type="EMBL" id="APZ32945.1"/>
    </source>
</evidence>
<dbReference type="Gene3D" id="2.120.10.30">
    <property type="entry name" value="TolB, C-terminal domain"/>
    <property type="match status" value="1"/>
</dbReference>
<feature type="chain" id="PRO_5039101723" evidence="1">
    <location>
        <begin position="28"/>
        <end position="368"/>
    </location>
</feature>
<dbReference type="OrthoDB" id="9770043at2"/>
<dbReference type="RefSeq" id="WP_076688314.1">
    <property type="nucleotide sequence ID" value="NZ_CP018762.1"/>
</dbReference>